<name>A0A806JXT9_9BACT</name>
<sequence length="98" mass="11161">MGDWLRGELGFQGIIIADDFTMAAAGQDGRSLEETVVRSISAGADMVLVWPQHIRRVHREILLALEDGRLTRDRLTDAAERVIYEKISLRLFPQELFH</sequence>
<evidence type="ECO:0000313" key="7">
    <source>
        <dbReference type="EMBL" id="AGS51571.1"/>
    </source>
</evidence>
<dbReference type="InterPro" id="IPR036962">
    <property type="entry name" value="Glyco_hydro_3_N_sf"/>
</dbReference>
<protein>
    <recommendedName>
        <fullName evidence="3">beta-N-acetylhexosaminidase</fullName>
        <ecNumber evidence="3">3.2.1.52</ecNumber>
    </recommendedName>
</protein>
<dbReference type="InterPro" id="IPR050226">
    <property type="entry name" value="NagZ_Beta-hexosaminidase"/>
</dbReference>
<evidence type="ECO:0000256" key="1">
    <source>
        <dbReference type="ARBA" id="ARBA00001231"/>
    </source>
</evidence>
<evidence type="ECO:0000256" key="2">
    <source>
        <dbReference type="ARBA" id="ARBA00005336"/>
    </source>
</evidence>
<dbReference type="PANTHER" id="PTHR30480">
    <property type="entry name" value="BETA-HEXOSAMINIDASE-RELATED"/>
    <property type="match status" value="1"/>
</dbReference>
<keyword evidence="4" id="KW-0378">Hydrolase</keyword>
<evidence type="ECO:0000259" key="6">
    <source>
        <dbReference type="Pfam" id="PF00933"/>
    </source>
</evidence>
<dbReference type="AlphaFoldDB" id="A0A806JXT9"/>
<comment type="catalytic activity">
    <reaction evidence="1">
        <text>Hydrolysis of terminal non-reducing N-acetyl-D-hexosamine residues in N-acetyl-beta-D-hexosaminides.</text>
        <dbReference type="EC" id="3.2.1.52"/>
    </reaction>
</comment>
<organism evidence="7">
    <name type="scientific">uncultured bacterium contig00004</name>
    <dbReference type="NCBI Taxonomy" id="1181496"/>
    <lineage>
        <taxon>Bacteria</taxon>
        <taxon>environmental samples</taxon>
    </lineage>
</organism>
<dbReference type="EC" id="3.2.1.52" evidence="3"/>
<proteinExistence type="inferred from homology"/>
<comment type="similarity">
    <text evidence="2">Belongs to the glycosyl hydrolase 3 family.</text>
</comment>
<evidence type="ECO:0000256" key="5">
    <source>
        <dbReference type="ARBA" id="ARBA00023295"/>
    </source>
</evidence>
<dbReference type="GO" id="GO:0004563">
    <property type="term" value="F:beta-N-acetylhexosaminidase activity"/>
    <property type="evidence" value="ECO:0007669"/>
    <property type="project" value="UniProtKB-EC"/>
</dbReference>
<keyword evidence="5" id="KW-0326">Glycosidase</keyword>
<evidence type="ECO:0000256" key="3">
    <source>
        <dbReference type="ARBA" id="ARBA00012663"/>
    </source>
</evidence>
<evidence type="ECO:0000256" key="4">
    <source>
        <dbReference type="ARBA" id="ARBA00022801"/>
    </source>
</evidence>
<reference evidence="7" key="1">
    <citation type="submission" date="2012-03" db="EMBL/GenBank/DDBJ databases">
        <title>Functional metagenomics reveals considerable lignocellulase gene clusters in the gut microbiome of a wood-feeding higher termite.</title>
        <authorList>
            <person name="Liu N."/>
        </authorList>
    </citation>
    <scope>NUCLEOTIDE SEQUENCE</scope>
</reference>
<dbReference type="InterPro" id="IPR001764">
    <property type="entry name" value="Glyco_hydro_3_N"/>
</dbReference>
<dbReference type="GO" id="GO:0009254">
    <property type="term" value="P:peptidoglycan turnover"/>
    <property type="evidence" value="ECO:0007669"/>
    <property type="project" value="TreeGrafter"/>
</dbReference>
<dbReference type="Pfam" id="PF00933">
    <property type="entry name" value="Glyco_hydro_3"/>
    <property type="match status" value="1"/>
</dbReference>
<dbReference type="InterPro" id="IPR017853">
    <property type="entry name" value="GH"/>
</dbReference>
<dbReference type="SUPFAM" id="SSF51445">
    <property type="entry name" value="(Trans)glycosidases"/>
    <property type="match status" value="1"/>
</dbReference>
<feature type="domain" description="Glycoside hydrolase family 3 N-terminal" evidence="6">
    <location>
        <begin position="3"/>
        <end position="83"/>
    </location>
</feature>
<dbReference type="EMBL" id="JQ844164">
    <property type="protein sequence ID" value="AGS51571.1"/>
    <property type="molecule type" value="Genomic_DNA"/>
</dbReference>
<dbReference type="Gene3D" id="3.20.20.300">
    <property type="entry name" value="Glycoside hydrolase, family 3, N-terminal domain"/>
    <property type="match status" value="1"/>
</dbReference>
<dbReference type="PANTHER" id="PTHR30480:SF13">
    <property type="entry name" value="BETA-HEXOSAMINIDASE"/>
    <property type="match status" value="1"/>
</dbReference>
<dbReference type="GO" id="GO:0005975">
    <property type="term" value="P:carbohydrate metabolic process"/>
    <property type="evidence" value="ECO:0007669"/>
    <property type="project" value="InterPro"/>
</dbReference>
<accession>A0A806JXT9</accession>